<dbReference type="Pfam" id="PF07920">
    <property type="entry name" value="DUF1684"/>
    <property type="match status" value="1"/>
</dbReference>
<proteinExistence type="predicted"/>
<sequence length="310" mass="32358">MSVTSSSTAGLVSDWEEWHARREADLSVPYGWLSLTSFRWLSESAEPIAGFPGLWRTDGERAVFSASAGDAVVQLRRGSAESAEAAGAAGAGSAGSAAADPSGADRPVDGELSIAVPEGGSVNWLSAPAAVGAQPVVAEVARRGGRYAIRLRDPQAATRVNFAGVPAFDVNPDWIVTGRFQPYPESRPVGTGTSRGDLNTEAATVGTVEFELNGTSHALIATGTAESGLTLSFYDRSNGNSTAEWRFVGIGVPNPDGEVLIDFNRSINFPFSFTPYGTCPRPVASNVLPIAVTAGEKEARTGDRQQNGTP</sequence>
<name>A0ABY8QS84_9MICO</name>
<evidence type="ECO:0000313" key="3">
    <source>
        <dbReference type="Proteomes" id="UP001209083"/>
    </source>
</evidence>
<reference evidence="2 3" key="1">
    <citation type="submission" date="2023-05" db="EMBL/GenBank/DDBJ databases">
        <title>Lithophilousrod everest ZFBP1038 complete genpme.</title>
        <authorList>
            <person name="Tian M."/>
        </authorList>
    </citation>
    <scope>NUCLEOTIDE SEQUENCE [LARGE SCALE GENOMIC DNA]</scope>
    <source>
        <strain evidence="2 3">ZFBP1038</strain>
    </source>
</reference>
<protein>
    <submittedName>
        <fullName evidence="2">DUF1684 domain-containing protein</fullName>
    </submittedName>
</protein>
<dbReference type="PANTHER" id="PTHR41913:SF1">
    <property type="entry name" value="DUF1684 DOMAIN-CONTAINING PROTEIN"/>
    <property type="match status" value="1"/>
</dbReference>
<gene>
    <name evidence="2" type="ORF">LWF01_14355</name>
</gene>
<evidence type="ECO:0000313" key="2">
    <source>
        <dbReference type="EMBL" id="WGW11260.1"/>
    </source>
</evidence>
<feature type="compositionally biased region" description="Low complexity" evidence="1">
    <location>
        <begin position="94"/>
        <end position="105"/>
    </location>
</feature>
<feature type="region of interest" description="Disordered" evidence="1">
    <location>
        <begin position="89"/>
        <end position="110"/>
    </location>
</feature>
<dbReference type="InterPro" id="IPR012467">
    <property type="entry name" value="DUF1684"/>
</dbReference>
<dbReference type="Proteomes" id="UP001209083">
    <property type="component" value="Chromosome"/>
</dbReference>
<dbReference type="EMBL" id="CP090958">
    <property type="protein sequence ID" value="WGW11260.1"/>
    <property type="molecule type" value="Genomic_DNA"/>
</dbReference>
<dbReference type="PANTHER" id="PTHR41913">
    <property type="entry name" value="DUF1684 DOMAIN-CONTAINING PROTEIN"/>
    <property type="match status" value="1"/>
</dbReference>
<organism evidence="2 3">
    <name type="scientific">Saxibacter everestensis</name>
    <dbReference type="NCBI Taxonomy" id="2909229"/>
    <lineage>
        <taxon>Bacteria</taxon>
        <taxon>Bacillati</taxon>
        <taxon>Actinomycetota</taxon>
        <taxon>Actinomycetes</taxon>
        <taxon>Micrococcales</taxon>
        <taxon>Brevibacteriaceae</taxon>
        <taxon>Saxibacter</taxon>
    </lineage>
</organism>
<accession>A0ABY8QS84</accession>
<keyword evidence="3" id="KW-1185">Reference proteome</keyword>
<dbReference type="RefSeq" id="WP_349638045.1">
    <property type="nucleotide sequence ID" value="NZ_CP090958.1"/>
</dbReference>
<evidence type="ECO:0000256" key="1">
    <source>
        <dbReference type="SAM" id="MobiDB-lite"/>
    </source>
</evidence>